<comment type="caution">
    <text evidence="3">The sequence shown here is derived from an EMBL/GenBank/DDBJ whole genome shotgun (WGS) entry which is preliminary data.</text>
</comment>
<dbReference type="Proteomes" id="UP000326367">
    <property type="component" value="Unassembled WGS sequence"/>
</dbReference>
<evidence type="ECO:0000256" key="1">
    <source>
        <dbReference type="SAM" id="SignalP"/>
    </source>
</evidence>
<evidence type="ECO:0000313" key="3">
    <source>
        <dbReference type="EMBL" id="KAA8997875.1"/>
    </source>
</evidence>
<dbReference type="PANTHER" id="PTHR36919:SF3">
    <property type="entry name" value="BLL5882 PROTEIN"/>
    <property type="match status" value="1"/>
</dbReference>
<evidence type="ECO:0000313" key="4">
    <source>
        <dbReference type="Proteomes" id="UP000326367"/>
    </source>
</evidence>
<reference evidence="3 4" key="1">
    <citation type="journal article" date="2020" name="Antonie Van Leeuwenhoek">
        <title>Stenotrophomonas cyclobalanopsidis sp. nov., isolated from the leaf spot disease of Cyclobalanopsis patelliformis.</title>
        <authorList>
            <person name="Bian D.R."/>
            <person name="Xue H."/>
            <person name="Piao C.G."/>
            <person name="Li Y."/>
        </authorList>
    </citation>
    <scope>NUCLEOTIDE SEQUENCE [LARGE SCALE GENOMIC DNA]</scope>
    <source>
        <strain evidence="3 4">TPQG1-4</strain>
    </source>
</reference>
<sequence>MRKTFKTLLLALPLCLAALSAQAADSAAGRWKTIDDKTGKVKSIVEISQAANGALTGKVVEILHSDKGPNPVCDGCEGANKNKPVKGMTILWNLSQDKGSHSKWSGGTILDPANGKTYKSKLELQPGGGKLDVSGCIAFICRTQTWVRE</sequence>
<dbReference type="Pfam" id="PF09917">
    <property type="entry name" value="DUF2147"/>
    <property type="match status" value="1"/>
</dbReference>
<protein>
    <submittedName>
        <fullName evidence="3">DUF2147 domain-containing protein</fullName>
    </submittedName>
</protein>
<keyword evidence="4" id="KW-1185">Reference proteome</keyword>
<dbReference type="EMBL" id="VYKI01000012">
    <property type="protein sequence ID" value="KAA8997875.1"/>
    <property type="molecule type" value="Genomic_DNA"/>
</dbReference>
<accession>A0ABQ6T0A4</accession>
<dbReference type="PANTHER" id="PTHR36919">
    <property type="entry name" value="BLR1215 PROTEIN"/>
    <property type="match status" value="1"/>
</dbReference>
<feature type="signal peptide" evidence="1">
    <location>
        <begin position="1"/>
        <end position="23"/>
    </location>
</feature>
<feature type="domain" description="DUF2147" evidence="2">
    <location>
        <begin position="29"/>
        <end position="148"/>
    </location>
</feature>
<proteinExistence type="predicted"/>
<feature type="chain" id="PRO_5046496129" evidence="1">
    <location>
        <begin position="24"/>
        <end position="149"/>
    </location>
</feature>
<organism evidence="3 4">
    <name type="scientific">Stenotrophomonas cyclobalanopsidis</name>
    <dbReference type="NCBI Taxonomy" id="2771362"/>
    <lineage>
        <taxon>Bacteria</taxon>
        <taxon>Pseudomonadati</taxon>
        <taxon>Pseudomonadota</taxon>
        <taxon>Gammaproteobacteria</taxon>
        <taxon>Lysobacterales</taxon>
        <taxon>Lysobacteraceae</taxon>
        <taxon>Stenotrophomonas</taxon>
    </lineage>
</organism>
<name>A0ABQ6T0A4_9GAMM</name>
<dbReference type="RefSeq" id="WP_150454820.1">
    <property type="nucleotide sequence ID" value="NZ_CP160633.1"/>
</dbReference>
<gene>
    <name evidence="3" type="ORF">FJU31_11260</name>
</gene>
<keyword evidence="1" id="KW-0732">Signal</keyword>
<dbReference type="InterPro" id="IPR019223">
    <property type="entry name" value="DUF2147"/>
</dbReference>
<dbReference type="Gene3D" id="2.40.128.520">
    <property type="match status" value="1"/>
</dbReference>
<evidence type="ECO:0000259" key="2">
    <source>
        <dbReference type="Pfam" id="PF09917"/>
    </source>
</evidence>